<dbReference type="GO" id="GO:0005524">
    <property type="term" value="F:ATP binding"/>
    <property type="evidence" value="ECO:0007669"/>
    <property type="project" value="UniProtKB-KW"/>
</dbReference>
<dbReference type="SUPFAM" id="SSF52172">
    <property type="entry name" value="CheY-like"/>
    <property type="match status" value="2"/>
</dbReference>
<feature type="modified residue" description="4-aspartylphosphate" evidence="9">
    <location>
        <position position="826"/>
    </location>
</feature>
<dbReference type="SMART" id="SM00448">
    <property type="entry name" value="REC"/>
    <property type="match status" value="1"/>
</dbReference>
<dbReference type="PROSITE" id="PS50113">
    <property type="entry name" value="PAC"/>
    <property type="match status" value="2"/>
</dbReference>
<evidence type="ECO:0000256" key="8">
    <source>
        <dbReference type="ARBA" id="ARBA00023012"/>
    </source>
</evidence>
<dbReference type="InterPro" id="IPR001610">
    <property type="entry name" value="PAC"/>
</dbReference>
<feature type="domain" description="PAS" evidence="12">
    <location>
        <begin position="139"/>
        <end position="208"/>
    </location>
</feature>
<evidence type="ECO:0000259" key="10">
    <source>
        <dbReference type="PROSITE" id="PS50109"/>
    </source>
</evidence>
<dbReference type="GO" id="GO:0006355">
    <property type="term" value="P:regulation of DNA-templated transcription"/>
    <property type="evidence" value="ECO:0007669"/>
    <property type="project" value="InterPro"/>
</dbReference>
<dbReference type="InterPro" id="IPR003594">
    <property type="entry name" value="HATPase_dom"/>
</dbReference>
<comment type="catalytic activity">
    <reaction evidence="1">
        <text>ATP + protein L-histidine = ADP + protein N-phospho-L-histidine.</text>
        <dbReference type="EC" id="2.7.13.3"/>
    </reaction>
</comment>
<dbReference type="Pfam" id="PF08448">
    <property type="entry name" value="PAS_4"/>
    <property type="match status" value="1"/>
</dbReference>
<keyword evidence="5" id="KW-0547">Nucleotide-binding</keyword>
<keyword evidence="8" id="KW-0902">Two-component regulatory system</keyword>
<evidence type="ECO:0000259" key="11">
    <source>
        <dbReference type="PROSITE" id="PS50110"/>
    </source>
</evidence>
<dbReference type="InterPro" id="IPR011006">
    <property type="entry name" value="CheY-like_superfamily"/>
</dbReference>
<evidence type="ECO:0000259" key="13">
    <source>
        <dbReference type="PROSITE" id="PS50113"/>
    </source>
</evidence>
<feature type="domain" description="PAS" evidence="12">
    <location>
        <begin position="387"/>
        <end position="457"/>
    </location>
</feature>
<dbReference type="GO" id="GO:0000155">
    <property type="term" value="F:phosphorelay sensor kinase activity"/>
    <property type="evidence" value="ECO:0007669"/>
    <property type="project" value="InterPro"/>
</dbReference>
<keyword evidence="15" id="KW-1185">Reference proteome</keyword>
<dbReference type="SMART" id="SM00388">
    <property type="entry name" value="HisKA"/>
    <property type="match status" value="1"/>
</dbReference>
<dbReference type="SMART" id="SM00387">
    <property type="entry name" value="HATPase_c"/>
    <property type="match status" value="1"/>
</dbReference>
<reference evidence="14 15" key="1">
    <citation type="submission" date="2018-11" db="EMBL/GenBank/DDBJ databases">
        <title>Genomic Encyclopedia of Type Strains, Phase IV (KMG-IV): sequencing the most valuable type-strain genomes for metagenomic binning, comparative biology and taxonomic classification.</title>
        <authorList>
            <person name="Goeker M."/>
        </authorList>
    </citation>
    <scope>NUCLEOTIDE SEQUENCE [LARGE SCALE GENOMIC DNA]</scope>
    <source>
        <strain evidence="14 15">DSM 22027</strain>
    </source>
</reference>
<protein>
    <recommendedName>
        <fullName evidence="2">histidine kinase</fullName>
        <ecNumber evidence="2">2.7.13.3</ecNumber>
    </recommendedName>
</protein>
<dbReference type="PANTHER" id="PTHR43065:SF42">
    <property type="entry name" value="TWO-COMPONENT SENSOR PPRA"/>
    <property type="match status" value="1"/>
</dbReference>
<evidence type="ECO:0000259" key="12">
    <source>
        <dbReference type="PROSITE" id="PS50112"/>
    </source>
</evidence>
<feature type="domain" description="PAS" evidence="12">
    <location>
        <begin position="264"/>
        <end position="321"/>
    </location>
</feature>
<dbReference type="InterPro" id="IPR000014">
    <property type="entry name" value="PAS"/>
</dbReference>
<name>A0A3N1UTX9_9BACT</name>
<evidence type="ECO:0000313" key="14">
    <source>
        <dbReference type="EMBL" id="ROQ93613.1"/>
    </source>
</evidence>
<dbReference type="Pfam" id="PF00989">
    <property type="entry name" value="PAS"/>
    <property type="match status" value="1"/>
</dbReference>
<sequence>METILLLISKDRDRQLLEDYLADKYHIVASDHIDVLNTAFDLCLLDGIYLKRLRDSLQVRRESEKGVFLPILLVTAKQDIGMLTSRIWQIIDDVISTPIEKGELHARIEVLLRARRLSLELRAVQDAELQRSRRALSESEELQKAIVACSPLATYSLDKKGNVLSWNPAAEAMFGWQAREVIGKPLPIVPAEKQSEFQSLMRRILEGESISGMELVRQRKDGSFLECSLSGAPIRDSQGGIVGIMATMEDITERKRTERALMESESRFRSLFKNNHAVMLLIDPGDGAIVDANPAACSYYGWSKDQITRMNIADINTLSPEQIHEEMNRAKTQQRHHFEFRHRLADGTVRDVEVYSGPIHVSGRVLLYSLVFDVTERKAAEQARLASEARFRLLVENAPDGVFVQTQGRFAYLNRAATRIFGGREAGELLGMPIVDYFHPDCREFIREQIQLLNRDKIPVPMHHVTVLHKDGTAVDIEASAVPMHYEGHDGALVFVRDISERIKSEKQRQELEAQLHQAQKMESIGRLAGGVAHDYNNILSVILGFTELALRKVKPGDPLRDDLNKIYAAAERSRDITRKLLTFARKEIIAPKVLDLNVTVESMLKILRKLIGEDIELTWRPGVHLWPVKMDPSQVDQILANLCVNARDAIADVGKITIETGNVSFDQDYCNRHAGFSPGDFVFLAVSDDGCGMDAATLENIFEPFFTTKGVGKGTGLGLATVYGIVKQNDGFINVYSEPGHGTTFKIYFPRATGDITENRPADAEKIPEGKGETILVVEDDASILAYVEELLTSINYKVLKAETPSDALQKARTHATELSLLMTDVIMPEMNGRELAQQLLTICPKIKCLYMSGYTADIIAQRGVLTTGIQFIQKPFSARELAVKVRAALEHSQKI</sequence>
<dbReference type="PRINTS" id="PR00344">
    <property type="entry name" value="BCTRLSENSOR"/>
</dbReference>
<evidence type="ECO:0000256" key="5">
    <source>
        <dbReference type="ARBA" id="ARBA00022741"/>
    </source>
</evidence>
<dbReference type="SUPFAM" id="SSF55874">
    <property type="entry name" value="ATPase domain of HSP90 chaperone/DNA topoisomerase II/histidine kinase"/>
    <property type="match status" value="1"/>
</dbReference>
<feature type="domain" description="Histidine kinase" evidence="10">
    <location>
        <begin position="531"/>
        <end position="754"/>
    </location>
</feature>
<keyword evidence="4" id="KW-0808">Transferase</keyword>
<dbReference type="SMART" id="SM00091">
    <property type="entry name" value="PAS"/>
    <property type="match status" value="3"/>
</dbReference>
<evidence type="ECO:0000256" key="6">
    <source>
        <dbReference type="ARBA" id="ARBA00022777"/>
    </source>
</evidence>
<dbReference type="SUPFAM" id="SSF47384">
    <property type="entry name" value="Homodimeric domain of signal transducing histidine kinase"/>
    <property type="match status" value="1"/>
</dbReference>
<feature type="domain" description="Response regulatory" evidence="11">
    <location>
        <begin position="775"/>
        <end position="891"/>
    </location>
</feature>
<dbReference type="InterPro" id="IPR035965">
    <property type="entry name" value="PAS-like_dom_sf"/>
</dbReference>
<keyword evidence="6" id="KW-0418">Kinase</keyword>
<accession>A0A3N1UTX9</accession>
<evidence type="ECO:0000256" key="3">
    <source>
        <dbReference type="ARBA" id="ARBA00022553"/>
    </source>
</evidence>
<dbReference type="Gene3D" id="3.40.50.2300">
    <property type="match status" value="1"/>
</dbReference>
<dbReference type="Gene3D" id="3.30.565.10">
    <property type="entry name" value="Histidine kinase-like ATPase, C-terminal domain"/>
    <property type="match status" value="1"/>
</dbReference>
<evidence type="ECO:0000256" key="1">
    <source>
        <dbReference type="ARBA" id="ARBA00000085"/>
    </source>
</evidence>
<comment type="caution">
    <text evidence="14">The sequence shown here is derived from an EMBL/GenBank/DDBJ whole genome shotgun (WGS) entry which is preliminary data.</text>
</comment>
<dbReference type="AlphaFoldDB" id="A0A3N1UTX9"/>
<dbReference type="Pfam" id="PF13426">
    <property type="entry name" value="PAS_9"/>
    <property type="match status" value="1"/>
</dbReference>
<dbReference type="Proteomes" id="UP000276223">
    <property type="component" value="Unassembled WGS sequence"/>
</dbReference>
<dbReference type="Gene3D" id="1.10.287.130">
    <property type="match status" value="1"/>
</dbReference>
<dbReference type="InterPro" id="IPR000700">
    <property type="entry name" value="PAS-assoc_C"/>
</dbReference>
<keyword evidence="7" id="KW-0067">ATP-binding</keyword>
<evidence type="ECO:0000313" key="15">
    <source>
        <dbReference type="Proteomes" id="UP000276223"/>
    </source>
</evidence>
<dbReference type="EC" id="2.7.13.3" evidence="2"/>
<dbReference type="InterPro" id="IPR005467">
    <property type="entry name" value="His_kinase_dom"/>
</dbReference>
<dbReference type="Pfam" id="PF00072">
    <property type="entry name" value="Response_reg"/>
    <property type="match status" value="1"/>
</dbReference>
<dbReference type="Pfam" id="PF02518">
    <property type="entry name" value="HATPase_c"/>
    <property type="match status" value="1"/>
</dbReference>
<dbReference type="OrthoDB" id="9806821at2"/>
<feature type="domain" description="PAC" evidence="13">
    <location>
        <begin position="211"/>
        <end position="263"/>
    </location>
</feature>
<dbReference type="InterPro" id="IPR003661">
    <property type="entry name" value="HisK_dim/P_dom"/>
</dbReference>
<organism evidence="14 15">
    <name type="scientific">Desulfosoma caldarium</name>
    <dbReference type="NCBI Taxonomy" id="610254"/>
    <lineage>
        <taxon>Bacteria</taxon>
        <taxon>Pseudomonadati</taxon>
        <taxon>Thermodesulfobacteriota</taxon>
        <taxon>Syntrophobacteria</taxon>
        <taxon>Syntrophobacterales</taxon>
        <taxon>Syntrophobacteraceae</taxon>
        <taxon>Desulfosoma</taxon>
    </lineage>
</organism>
<evidence type="ECO:0000256" key="4">
    <source>
        <dbReference type="ARBA" id="ARBA00022679"/>
    </source>
</evidence>
<dbReference type="Pfam" id="PF00512">
    <property type="entry name" value="HisKA"/>
    <property type="match status" value="1"/>
</dbReference>
<dbReference type="InterPro" id="IPR004358">
    <property type="entry name" value="Sig_transdc_His_kin-like_C"/>
</dbReference>
<dbReference type="InterPro" id="IPR013656">
    <property type="entry name" value="PAS_4"/>
</dbReference>
<dbReference type="RefSeq" id="WP_123290093.1">
    <property type="nucleotide sequence ID" value="NZ_RJVA01000011.1"/>
</dbReference>
<feature type="domain" description="PAC" evidence="13">
    <location>
        <begin position="461"/>
        <end position="511"/>
    </location>
</feature>
<dbReference type="SUPFAM" id="SSF55785">
    <property type="entry name" value="PYP-like sensor domain (PAS domain)"/>
    <property type="match status" value="3"/>
</dbReference>
<dbReference type="PROSITE" id="PS50109">
    <property type="entry name" value="HIS_KIN"/>
    <property type="match status" value="1"/>
</dbReference>
<dbReference type="InterPro" id="IPR001789">
    <property type="entry name" value="Sig_transdc_resp-reg_receiver"/>
</dbReference>
<evidence type="ECO:0000256" key="2">
    <source>
        <dbReference type="ARBA" id="ARBA00012438"/>
    </source>
</evidence>
<evidence type="ECO:0000256" key="9">
    <source>
        <dbReference type="PROSITE-ProRule" id="PRU00169"/>
    </source>
</evidence>
<dbReference type="PROSITE" id="PS50112">
    <property type="entry name" value="PAS"/>
    <property type="match status" value="3"/>
</dbReference>
<dbReference type="InterPro" id="IPR013767">
    <property type="entry name" value="PAS_fold"/>
</dbReference>
<dbReference type="PROSITE" id="PS50110">
    <property type="entry name" value="RESPONSE_REGULATORY"/>
    <property type="match status" value="1"/>
</dbReference>
<dbReference type="CDD" id="cd00082">
    <property type="entry name" value="HisKA"/>
    <property type="match status" value="1"/>
</dbReference>
<proteinExistence type="predicted"/>
<dbReference type="NCBIfam" id="TIGR00229">
    <property type="entry name" value="sensory_box"/>
    <property type="match status" value="3"/>
</dbReference>
<dbReference type="PANTHER" id="PTHR43065">
    <property type="entry name" value="SENSOR HISTIDINE KINASE"/>
    <property type="match status" value="1"/>
</dbReference>
<evidence type="ECO:0000256" key="7">
    <source>
        <dbReference type="ARBA" id="ARBA00022840"/>
    </source>
</evidence>
<dbReference type="Gene3D" id="3.30.450.20">
    <property type="entry name" value="PAS domain"/>
    <property type="match status" value="3"/>
</dbReference>
<dbReference type="EMBL" id="RJVA01000011">
    <property type="protein sequence ID" value="ROQ93613.1"/>
    <property type="molecule type" value="Genomic_DNA"/>
</dbReference>
<dbReference type="CDD" id="cd00130">
    <property type="entry name" value="PAS"/>
    <property type="match status" value="3"/>
</dbReference>
<keyword evidence="3 9" id="KW-0597">Phosphoprotein</keyword>
<dbReference type="InterPro" id="IPR036890">
    <property type="entry name" value="HATPase_C_sf"/>
</dbReference>
<dbReference type="InterPro" id="IPR036097">
    <property type="entry name" value="HisK_dim/P_sf"/>
</dbReference>
<gene>
    <name evidence="14" type="ORF">EDC27_1646</name>
</gene>
<dbReference type="SMART" id="SM00086">
    <property type="entry name" value="PAC"/>
    <property type="match status" value="3"/>
</dbReference>